<dbReference type="Proteomes" id="UP000034883">
    <property type="component" value="Chromosome"/>
</dbReference>
<reference evidence="3 4" key="1">
    <citation type="submission" date="2015-03" db="EMBL/GenBank/DDBJ databases">
        <title>Genome assembly of Sandaracinus amylolyticus DSM 53668.</title>
        <authorList>
            <person name="Sharma G."/>
            <person name="Subramanian S."/>
        </authorList>
    </citation>
    <scope>NUCLEOTIDE SEQUENCE [LARGE SCALE GENOMIC DNA]</scope>
    <source>
        <strain evidence="3 4">DSM 53668</strain>
    </source>
</reference>
<accession>A0A0F6SDK9</accession>
<keyword evidence="2" id="KW-1133">Transmembrane helix</keyword>
<keyword evidence="2" id="KW-0812">Transmembrane</keyword>
<evidence type="ECO:0000313" key="4">
    <source>
        <dbReference type="Proteomes" id="UP000034883"/>
    </source>
</evidence>
<feature type="transmembrane region" description="Helical" evidence="2">
    <location>
        <begin position="113"/>
        <end position="131"/>
    </location>
</feature>
<gene>
    <name evidence="3" type="ORF">DB32_000773</name>
</gene>
<organism evidence="3 4">
    <name type="scientific">Sandaracinus amylolyticus</name>
    <dbReference type="NCBI Taxonomy" id="927083"/>
    <lineage>
        <taxon>Bacteria</taxon>
        <taxon>Pseudomonadati</taxon>
        <taxon>Myxococcota</taxon>
        <taxon>Polyangia</taxon>
        <taxon>Polyangiales</taxon>
        <taxon>Sandaracinaceae</taxon>
        <taxon>Sandaracinus</taxon>
    </lineage>
</organism>
<feature type="region of interest" description="Disordered" evidence="1">
    <location>
        <begin position="1"/>
        <end position="60"/>
    </location>
</feature>
<dbReference type="KEGG" id="samy:DB32_000773"/>
<feature type="compositionally biased region" description="Basic and acidic residues" evidence="1">
    <location>
        <begin position="1"/>
        <end position="12"/>
    </location>
</feature>
<evidence type="ECO:0000256" key="2">
    <source>
        <dbReference type="SAM" id="Phobius"/>
    </source>
</evidence>
<evidence type="ECO:0000313" key="3">
    <source>
        <dbReference type="EMBL" id="AKF03624.1"/>
    </source>
</evidence>
<feature type="compositionally biased region" description="Basic residues" evidence="1">
    <location>
        <begin position="34"/>
        <end position="43"/>
    </location>
</feature>
<keyword evidence="2" id="KW-0472">Membrane</keyword>
<dbReference type="EMBL" id="CP011125">
    <property type="protein sequence ID" value="AKF03624.1"/>
    <property type="molecule type" value="Genomic_DNA"/>
</dbReference>
<evidence type="ECO:0000256" key="1">
    <source>
        <dbReference type="SAM" id="MobiDB-lite"/>
    </source>
</evidence>
<keyword evidence="4" id="KW-1185">Reference proteome</keyword>
<protein>
    <submittedName>
        <fullName evidence="3">Uncharacterized protein</fullName>
    </submittedName>
</protein>
<proteinExistence type="predicted"/>
<dbReference type="AlphaFoldDB" id="A0A0F6SDK9"/>
<sequence>MLVHEAEVRVSDDPTNSAAPEPEPEDTTGAKATKLSKKKRRRGAPSETTVPTRLPGEGTVEGEKLREANAAFEAGNYALVRTLTSELERASDPTIVDAARDLARRTAVDPLQMTFLVLCAVALLVITYVYVLR</sequence>
<dbReference type="STRING" id="927083.DB32_000773"/>
<name>A0A0F6SDK9_9BACT</name>